<sequence length="133" mass="14951">VQIALSQLSENHVEALEKQLNAGESYKLKVDADEFALTSAMVTVKRATKTVHVEEITPSVIEPSFGIGRVMYAVLEHSFRQREGDEQRTFLALRPLVAPIKCSVLPISANERLNPIIEAVREELARYDLSYRV</sequence>
<dbReference type="GO" id="GO:0005739">
    <property type="term" value="C:mitochondrion"/>
    <property type="evidence" value="ECO:0007669"/>
    <property type="project" value="TreeGrafter"/>
</dbReference>
<evidence type="ECO:0008006" key="3">
    <source>
        <dbReference type="Google" id="ProtNLM"/>
    </source>
</evidence>
<protein>
    <recommendedName>
        <fullName evidence="3">Glycine--tRNA ligase</fullName>
    </recommendedName>
</protein>
<dbReference type="FunFam" id="3.30.930.10:FF:000158">
    <property type="entry name" value="Glycyl-tRNA synthetase"/>
    <property type="match status" value="1"/>
</dbReference>
<dbReference type="AlphaFoldDB" id="A0A0C2C2S9"/>
<gene>
    <name evidence="1" type="ORF">ANCDUO_26161</name>
</gene>
<proteinExistence type="predicted"/>
<dbReference type="Gene3D" id="3.30.930.10">
    <property type="entry name" value="Bira Bifunctional Protein, Domain 2"/>
    <property type="match status" value="1"/>
</dbReference>
<evidence type="ECO:0000313" key="1">
    <source>
        <dbReference type="EMBL" id="KIH43827.1"/>
    </source>
</evidence>
<evidence type="ECO:0000313" key="2">
    <source>
        <dbReference type="Proteomes" id="UP000054047"/>
    </source>
</evidence>
<dbReference type="PANTHER" id="PTHR10745">
    <property type="entry name" value="GLYCYL-TRNA SYNTHETASE/DNA POLYMERASE SUBUNIT GAMMA-2"/>
    <property type="match status" value="1"/>
</dbReference>
<dbReference type="OrthoDB" id="57698at2759"/>
<dbReference type="EMBL" id="KN782489">
    <property type="protein sequence ID" value="KIH43827.1"/>
    <property type="molecule type" value="Genomic_DNA"/>
</dbReference>
<dbReference type="SUPFAM" id="SSF55681">
    <property type="entry name" value="Class II aaRS and biotin synthetases"/>
    <property type="match status" value="1"/>
</dbReference>
<feature type="non-terminal residue" evidence="1">
    <location>
        <position position="1"/>
    </location>
</feature>
<accession>A0A0C2C2S9</accession>
<dbReference type="GO" id="GO:0004820">
    <property type="term" value="F:glycine-tRNA ligase activity"/>
    <property type="evidence" value="ECO:0007669"/>
    <property type="project" value="TreeGrafter"/>
</dbReference>
<keyword evidence="2" id="KW-1185">Reference proteome</keyword>
<dbReference type="GO" id="GO:0070150">
    <property type="term" value="P:mitochondrial glycyl-tRNA aminoacylation"/>
    <property type="evidence" value="ECO:0007669"/>
    <property type="project" value="TreeGrafter"/>
</dbReference>
<dbReference type="PANTHER" id="PTHR10745:SF0">
    <property type="entry name" value="GLYCINE--TRNA LIGASE"/>
    <property type="match status" value="1"/>
</dbReference>
<dbReference type="InterPro" id="IPR045864">
    <property type="entry name" value="aa-tRNA-synth_II/BPL/LPL"/>
</dbReference>
<name>A0A0C2C2S9_9BILA</name>
<organism evidence="1 2">
    <name type="scientific">Ancylostoma duodenale</name>
    <dbReference type="NCBI Taxonomy" id="51022"/>
    <lineage>
        <taxon>Eukaryota</taxon>
        <taxon>Metazoa</taxon>
        <taxon>Ecdysozoa</taxon>
        <taxon>Nematoda</taxon>
        <taxon>Chromadorea</taxon>
        <taxon>Rhabditida</taxon>
        <taxon>Rhabditina</taxon>
        <taxon>Rhabditomorpha</taxon>
        <taxon>Strongyloidea</taxon>
        <taxon>Ancylostomatidae</taxon>
        <taxon>Ancylostomatinae</taxon>
        <taxon>Ancylostoma</taxon>
    </lineage>
</organism>
<reference evidence="1 2" key="1">
    <citation type="submission" date="2013-12" db="EMBL/GenBank/DDBJ databases">
        <title>Draft genome of the parsitic nematode Ancylostoma duodenale.</title>
        <authorList>
            <person name="Mitreva M."/>
        </authorList>
    </citation>
    <scope>NUCLEOTIDE SEQUENCE [LARGE SCALE GENOMIC DNA]</scope>
    <source>
        <strain evidence="1 2">Zhejiang</strain>
    </source>
</reference>
<dbReference type="InterPro" id="IPR027031">
    <property type="entry name" value="Gly-tRNA_synthase/POLG2"/>
</dbReference>
<dbReference type="Proteomes" id="UP000054047">
    <property type="component" value="Unassembled WGS sequence"/>
</dbReference>
<feature type="non-terminal residue" evidence="1">
    <location>
        <position position="133"/>
    </location>
</feature>